<evidence type="ECO:0000256" key="5">
    <source>
        <dbReference type="PIRSR" id="PIRSR604254-1"/>
    </source>
</evidence>
<gene>
    <name evidence="7" type="ORF">A7A08_00830</name>
</gene>
<sequence>MCLTLATTLRNLRFMDIRSHIRTMIERDREVAPAYTLRERIADGCVHVIGVAASVIGLLTLLVIGVQSNTALWVVSLTIYGLALVACFTCSACYNMIVRPKVKAVFHRLDHAAIFLMIAGTYTPFALMKMDASTGHTLLAVVWTIALVGVVIKLAAPRYLQGVSTVLYLVQGWAVVAAWAPLTDAVSTRVAVLIAVGGLLYTVGVIFHLSRFPYQNAIWHVFVLCAASFHYAAVVDAVGS</sequence>
<dbReference type="GO" id="GO:0046872">
    <property type="term" value="F:metal ion binding"/>
    <property type="evidence" value="ECO:0007669"/>
    <property type="project" value="UniProtKB-KW"/>
</dbReference>
<evidence type="ECO:0000313" key="7">
    <source>
        <dbReference type="EMBL" id="ODA68994.1"/>
    </source>
</evidence>
<keyword evidence="3 6" id="KW-1133">Transmembrane helix</keyword>
<proteinExistence type="predicted"/>
<comment type="caution">
    <text evidence="7">The sequence shown here is derived from an EMBL/GenBank/DDBJ whole genome shotgun (WGS) entry which is preliminary data.</text>
</comment>
<protein>
    <submittedName>
        <fullName evidence="7">Hemolysin-III related</fullName>
    </submittedName>
</protein>
<dbReference type="AlphaFoldDB" id="A0A1E2S3H6"/>
<evidence type="ECO:0000256" key="3">
    <source>
        <dbReference type="ARBA" id="ARBA00022989"/>
    </source>
</evidence>
<organism evidence="7 8">
    <name type="scientific">Methyloligella halotolerans</name>
    <dbReference type="NCBI Taxonomy" id="1177755"/>
    <lineage>
        <taxon>Bacteria</taxon>
        <taxon>Pseudomonadati</taxon>
        <taxon>Pseudomonadota</taxon>
        <taxon>Alphaproteobacteria</taxon>
        <taxon>Hyphomicrobiales</taxon>
        <taxon>Hyphomicrobiaceae</taxon>
        <taxon>Methyloligella</taxon>
    </lineage>
</organism>
<keyword evidence="5" id="KW-0862">Zinc</keyword>
<feature type="transmembrane region" description="Helical" evidence="6">
    <location>
        <begin position="133"/>
        <end position="152"/>
    </location>
</feature>
<reference evidence="7 8" key="1">
    <citation type="submission" date="2016-07" db="EMBL/GenBank/DDBJ databases">
        <title>Draft genome sequence of Methyloligella halotolerans C2T (VKM B-2706T=CCUG 61687T=DSM 25045T), a halotolerant polyhydroxybutyrate accumulating methylotroph.</title>
        <authorList>
            <person name="Vasilenko O.V."/>
            <person name="Doronina N.V."/>
            <person name="Poroshina M.N."/>
            <person name="Tarlachkov S.V."/>
            <person name="Trotsenko Y.A."/>
        </authorList>
    </citation>
    <scope>NUCLEOTIDE SEQUENCE [LARGE SCALE GENOMIC DNA]</scope>
    <source>
        <strain evidence="7 8">VKM B-2706</strain>
    </source>
</reference>
<evidence type="ECO:0000256" key="2">
    <source>
        <dbReference type="ARBA" id="ARBA00022692"/>
    </source>
</evidence>
<accession>A0A1E2S3H6</accession>
<feature type="transmembrane region" description="Helical" evidence="6">
    <location>
        <begin position="159"/>
        <end position="180"/>
    </location>
</feature>
<feature type="transmembrane region" description="Helical" evidence="6">
    <location>
        <begin position="72"/>
        <end position="97"/>
    </location>
</feature>
<keyword evidence="5" id="KW-0479">Metal-binding</keyword>
<dbReference type="PANTHER" id="PTHR20855:SF3">
    <property type="entry name" value="LD03007P"/>
    <property type="match status" value="1"/>
</dbReference>
<keyword evidence="4 6" id="KW-0472">Membrane</keyword>
<evidence type="ECO:0000256" key="1">
    <source>
        <dbReference type="ARBA" id="ARBA00004141"/>
    </source>
</evidence>
<dbReference type="PANTHER" id="PTHR20855">
    <property type="entry name" value="ADIPOR/PROGESTIN RECEPTOR-RELATED"/>
    <property type="match status" value="1"/>
</dbReference>
<keyword evidence="2 6" id="KW-0812">Transmembrane</keyword>
<dbReference type="Proteomes" id="UP000095087">
    <property type="component" value="Unassembled WGS sequence"/>
</dbReference>
<name>A0A1E2S3H6_9HYPH</name>
<comment type="subcellular location">
    <subcellularLocation>
        <location evidence="1">Membrane</location>
        <topology evidence="1">Multi-pass membrane protein</topology>
    </subcellularLocation>
</comment>
<dbReference type="GO" id="GO:0016020">
    <property type="term" value="C:membrane"/>
    <property type="evidence" value="ECO:0007669"/>
    <property type="project" value="UniProtKB-SubCell"/>
</dbReference>
<evidence type="ECO:0000313" key="8">
    <source>
        <dbReference type="Proteomes" id="UP000095087"/>
    </source>
</evidence>
<dbReference type="EMBL" id="MASI01000001">
    <property type="protein sequence ID" value="ODA68994.1"/>
    <property type="molecule type" value="Genomic_DNA"/>
</dbReference>
<feature type="transmembrane region" description="Helical" evidence="6">
    <location>
        <begin position="186"/>
        <end position="210"/>
    </location>
</feature>
<dbReference type="Pfam" id="PF03006">
    <property type="entry name" value="HlyIII"/>
    <property type="match status" value="1"/>
</dbReference>
<feature type="transmembrane region" description="Helical" evidence="6">
    <location>
        <begin position="109"/>
        <end position="127"/>
    </location>
</feature>
<dbReference type="PATRIC" id="fig|1177755.3.peg.831"/>
<evidence type="ECO:0000256" key="6">
    <source>
        <dbReference type="SAM" id="Phobius"/>
    </source>
</evidence>
<feature type="binding site" evidence="5">
    <location>
        <position position="220"/>
    </location>
    <ligand>
        <name>Zn(2+)</name>
        <dbReference type="ChEBI" id="CHEBI:29105"/>
    </ligand>
</feature>
<dbReference type="InterPro" id="IPR004254">
    <property type="entry name" value="AdipoR/HlyIII-related"/>
</dbReference>
<dbReference type="STRING" id="1177755.A7A08_00830"/>
<keyword evidence="8" id="KW-1185">Reference proteome</keyword>
<feature type="transmembrane region" description="Helical" evidence="6">
    <location>
        <begin position="217"/>
        <end position="234"/>
    </location>
</feature>
<feature type="transmembrane region" description="Helical" evidence="6">
    <location>
        <begin position="45"/>
        <end position="66"/>
    </location>
</feature>
<evidence type="ECO:0000256" key="4">
    <source>
        <dbReference type="ARBA" id="ARBA00023136"/>
    </source>
</evidence>